<accession>A0ACC1DFI1</accession>
<protein>
    <submittedName>
        <fullName evidence="1">Uncharacterized protein</fullName>
    </submittedName>
</protein>
<proteinExistence type="predicted"/>
<sequence>MSSLNSSNNDDFQSACSDDDSFSSIPSLNDILTAQFSDKTRNFNAVHINAQSIPAHFTDMLATFNCMNIHAILVSESWLKPVLSSTSYILPGYRLIRNDRVGSRGGGVAIYLRDHVPFKIINLSTQPPPPDAGEHIFIEVEMQHTKVLVGVYYCPSSSINFFPSFENLLENLVPTYAHTIIMGDFNTCLLKDDNRSISFKSTSESCNLSVLPLCATHHSPNSNPTLLDLMLVSCPDLVSNHGQYSADAFSYHDLIFLSYQVRPPKVKSKILLQRNFGGMNVDILRMDALNIDWGSIVNSQFVDQKITLFNSALTGLYDKHAPIRAIKIKHPPAPWLTDEIKIVLTKKACAKSRYKCRPSDHNWEKYVSIRNHCNKVVRDAQRRHIHDSIENGEPAKIWKFLKSLGVGKSQNNSHSSDLDVNLLNNHFITSSNIDQTSKDNTLAYLSSLPTPDYTPFVFTQFSDCDVEKSIVSITSKAIGSDSVSRNMIIPILDIILPIISHILNFSISSRTFPSSWKKALITPIPKKANPSSFSEYRPISILPFLSKVLERLVHKQLSIFLNKNCLLNPHQSGFRPGHSTVTALVKITEDIRLAMDDGKVTILTLLDFSNAFNTVDYDILLGVLCSLNISPTVIEWFRSYLYGRRQRIRIDDFSYHLYADDLQIYTHTSIEGLVSAIDTTNTNLSSIADWSRSYGLTVNPKKTQAIIVGSSRMMLNNILTLLIDT</sequence>
<reference evidence="1 2" key="1">
    <citation type="journal article" date="2021" name="Front. Genet.">
        <title>Chromosome-Level Genome Assembly Reveals Significant Gene Expansion in the Toll and IMD Signaling Pathways of Dendrolimus kikuchii.</title>
        <authorList>
            <person name="Zhou J."/>
            <person name="Wu P."/>
            <person name="Xiong Z."/>
            <person name="Liu N."/>
            <person name="Zhao N."/>
            <person name="Ji M."/>
            <person name="Qiu Y."/>
            <person name="Yang B."/>
        </authorList>
    </citation>
    <scope>NUCLEOTIDE SEQUENCE [LARGE SCALE GENOMIC DNA]</scope>
    <source>
        <strain evidence="1">Ann1</strain>
    </source>
</reference>
<name>A0ACC1DFI1_9NEOP</name>
<dbReference type="EMBL" id="CM034389">
    <property type="protein sequence ID" value="KAJ0182642.1"/>
    <property type="molecule type" value="Genomic_DNA"/>
</dbReference>
<comment type="caution">
    <text evidence="1">The sequence shown here is derived from an EMBL/GenBank/DDBJ whole genome shotgun (WGS) entry which is preliminary data.</text>
</comment>
<evidence type="ECO:0000313" key="2">
    <source>
        <dbReference type="Proteomes" id="UP000824533"/>
    </source>
</evidence>
<keyword evidence="2" id="KW-1185">Reference proteome</keyword>
<gene>
    <name evidence="1" type="ORF">K1T71_002011</name>
</gene>
<evidence type="ECO:0000313" key="1">
    <source>
        <dbReference type="EMBL" id="KAJ0182642.1"/>
    </source>
</evidence>
<dbReference type="Proteomes" id="UP000824533">
    <property type="component" value="Linkage Group LG03"/>
</dbReference>
<organism evidence="1 2">
    <name type="scientific">Dendrolimus kikuchii</name>
    <dbReference type="NCBI Taxonomy" id="765133"/>
    <lineage>
        <taxon>Eukaryota</taxon>
        <taxon>Metazoa</taxon>
        <taxon>Ecdysozoa</taxon>
        <taxon>Arthropoda</taxon>
        <taxon>Hexapoda</taxon>
        <taxon>Insecta</taxon>
        <taxon>Pterygota</taxon>
        <taxon>Neoptera</taxon>
        <taxon>Endopterygota</taxon>
        <taxon>Lepidoptera</taxon>
        <taxon>Glossata</taxon>
        <taxon>Ditrysia</taxon>
        <taxon>Bombycoidea</taxon>
        <taxon>Lasiocampidae</taxon>
        <taxon>Dendrolimus</taxon>
    </lineage>
</organism>